<gene>
    <name evidence="10" type="ORF">AB986_01415</name>
</gene>
<evidence type="ECO:0000256" key="3">
    <source>
        <dbReference type="ARBA" id="ARBA00022448"/>
    </source>
</evidence>
<evidence type="ECO:0000259" key="9">
    <source>
        <dbReference type="PROSITE" id="PS50850"/>
    </source>
</evidence>
<dbReference type="PATRIC" id="fig|157733.3.peg.2490"/>
<evidence type="ECO:0000256" key="8">
    <source>
        <dbReference type="SAM" id="Phobius"/>
    </source>
</evidence>
<dbReference type="STRING" id="157733.AB986_01415"/>
<dbReference type="EMBL" id="LELK01000001">
    <property type="protein sequence ID" value="KMM38015.1"/>
    <property type="molecule type" value="Genomic_DNA"/>
</dbReference>
<organism evidence="10 11">
    <name type="scientific">Guptibacillus hwajinpoensis</name>
    <dbReference type="NCBI Taxonomy" id="208199"/>
    <lineage>
        <taxon>Bacteria</taxon>
        <taxon>Bacillati</taxon>
        <taxon>Bacillota</taxon>
        <taxon>Bacilli</taxon>
        <taxon>Bacillales</taxon>
        <taxon>Guptibacillaceae</taxon>
        <taxon>Guptibacillus</taxon>
    </lineage>
</organism>
<feature type="transmembrane region" description="Helical" evidence="8">
    <location>
        <begin position="90"/>
        <end position="114"/>
    </location>
</feature>
<keyword evidence="6 8" id="KW-1133">Transmembrane helix</keyword>
<evidence type="ECO:0000256" key="4">
    <source>
        <dbReference type="ARBA" id="ARBA00022475"/>
    </source>
</evidence>
<evidence type="ECO:0000256" key="1">
    <source>
        <dbReference type="ARBA" id="ARBA00004651"/>
    </source>
</evidence>
<dbReference type="AlphaFoldDB" id="A0A0J6CXW5"/>
<feature type="transmembrane region" description="Helical" evidence="8">
    <location>
        <begin position="257"/>
        <end position="278"/>
    </location>
</feature>
<feature type="transmembrane region" description="Helical" evidence="8">
    <location>
        <begin position="312"/>
        <end position="336"/>
    </location>
</feature>
<dbReference type="GO" id="GO:0005886">
    <property type="term" value="C:plasma membrane"/>
    <property type="evidence" value="ECO:0007669"/>
    <property type="project" value="UniProtKB-SubCell"/>
</dbReference>
<dbReference type="InterPro" id="IPR036259">
    <property type="entry name" value="MFS_trans_sf"/>
</dbReference>
<evidence type="ECO:0000256" key="2">
    <source>
        <dbReference type="ARBA" id="ARBA00008335"/>
    </source>
</evidence>
<comment type="subcellular location">
    <subcellularLocation>
        <location evidence="1">Cell membrane</location>
        <topology evidence="1">Multi-pass membrane protein</topology>
    </subcellularLocation>
</comment>
<feature type="transmembrane region" description="Helical" evidence="8">
    <location>
        <begin position="224"/>
        <end position="245"/>
    </location>
</feature>
<protein>
    <recommendedName>
        <fullName evidence="9">Major facilitator superfamily (MFS) profile domain-containing protein</fullName>
    </recommendedName>
</protein>
<dbReference type="RefSeq" id="WP_048309098.1">
    <property type="nucleotide sequence ID" value="NZ_CP119526.1"/>
</dbReference>
<keyword evidence="3" id="KW-0813">Transport</keyword>
<keyword evidence="11" id="KW-1185">Reference proteome</keyword>
<evidence type="ECO:0000313" key="11">
    <source>
        <dbReference type="Proteomes" id="UP000035996"/>
    </source>
</evidence>
<dbReference type="InterPro" id="IPR020846">
    <property type="entry name" value="MFS_dom"/>
</dbReference>
<feature type="transmembrane region" description="Helical" evidence="8">
    <location>
        <begin position="175"/>
        <end position="195"/>
    </location>
</feature>
<sequence>MTNQPVNNKAYTSKDSGFWRAAGSLGCGALLIFSALYAFQPLLPVFATEFNLTATTSSLLMSTPVMTMIPGLLVLGFISDRYGRTAVMKISLLFVLASLFAMPFAESFVLLVVIRCIEGFFLAGIPAAAMGYLADEVDPSSVGLATSIFIGSNAMGGLSGRVVTGYLTDLYSWEISFLVLAAFALVATLFFFWLLPASRFFEGGSGGVIKDIKGMLIHLTDRRLLALFTVGFLIQVIFTGIWTYLPFYLEQDPYALSLKWISLTYFAYILGVISPPVAGRLSSEIGLRRTMMAGLFILAGGALLTLNNGYTLVMIGLCAVCTGFFISHSMASASVASTAEHHKSGASSFYLISYYAGVAAGSSGVGVLWDHLGWVGVMSLLILIVPLLILFTNKRVSKRHNRYAIEEGLK</sequence>
<feature type="transmembrane region" description="Helical" evidence="8">
    <location>
        <begin position="374"/>
        <end position="392"/>
    </location>
</feature>
<feature type="transmembrane region" description="Helical" evidence="8">
    <location>
        <begin position="348"/>
        <end position="368"/>
    </location>
</feature>
<comment type="caution">
    <text evidence="10">The sequence shown here is derived from an EMBL/GenBank/DDBJ whole genome shotgun (WGS) entry which is preliminary data.</text>
</comment>
<proteinExistence type="inferred from homology"/>
<dbReference type="PANTHER" id="PTHR43271">
    <property type="entry name" value="BLL2771 PROTEIN"/>
    <property type="match status" value="1"/>
</dbReference>
<keyword evidence="7 8" id="KW-0472">Membrane</keyword>
<comment type="similarity">
    <text evidence="2">Belongs to the major facilitator superfamily.</text>
</comment>
<feature type="transmembrane region" description="Helical" evidence="8">
    <location>
        <begin position="290"/>
        <end position="306"/>
    </location>
</feature>
<keyword evidence="5 8" id="KW-0812">Transmembrane</keyword>
<dbReference type="PROSITE" id="PS50850">
    <property type="entry name" value="MFS"/>
    <property type="match status" value="1"/>
</dbReference>
<feature type="transmembrane region" description="Helical" evidence="8">
    <location>
        <begin position="59"/>
        <end position="78"/>
    </location>
</feature>
<feature type="transmembrane region" description="Helical" evidence="8">
    <location>
        <begin position="21"/>
        <end position="39"/>
    </location>
</feature>
<dbReference type="Proteomes" id="UP000035996">
    <property type="component" value="Unassembled WGS sequence"/>
</dbReference>
<dbReference type="SUPFAM" id="SSF103473">
    <property type="entry name" value="MFS general substrate transporter"/>
    <property type="match status" value="1"/>
</dbReference>
<evidence type="ECO:0000256" key="7">
    <source>
        <dbReference type="ARBA" id="ARBA00023136"/>
    </source>
</evidence>
<dbReference type="GO" id="GO:0022857">
    <property type="term" value="F:transmembrane transporter activity"/>
    <property type="evidence" value="ECO:0007669"/>
    <property type="project" value="InterPro"/>
</dbReference>
<accession>A0A0J6CXW5</accession>
<evidence type="ECO:0000256" key="6">
    <source>
        <dbReference type="ARBA" id="ARBA00022989"/>
    </source>
</evidence>
<dbReference type="Pfam" id="PF07690">
    <property type="entry name" value="MFS_1"/>
    <property type="match status" value="1"/>
</dbReference>
<dbReference type="InterPro" id="IPR011701">
    <property type="entry name" value="MFS"/>
</dbReference>
<evidence type="ECO:0000256" key="5">
    <source>
        <dbReference type="ARBA" id="ARBA00022692"/>
    </source>
</evidence>
<dbReference type="CDD" id="cd17324">
    <property type="entry name" value="MFS_NepI_like"/>
    <property type="match status" value="1"/>
</dbReference>
<dbReference type="PANTHER" id="PTHR43271:SF1">
    <property type="entry name" value="INNER MEMBRANE TRANSPORT PROTEIN YNFM"/>
    <property type="match status" value="1"/>
</dbReference>
<keyword evidence="4" id="KW-1003">Cell membrane</keyword>
<feature type="domain" description="Major facilitator superfamily (MFS) profile" evidence="9">
    <location>
        <begin position="21"/>
        <end position="397"/>
    </location>
</feature>
<name>A0A0J6CXW5_9BACL</name>
<dbReference type="Gene3D" id="1.20.1250.20">
    <property type="entry name" value="MFS general substrate transporter like domains"/>
    <property type="match status" value="1"/>
</dbReference>
<evidence type="ECO:0000313" key="10">
    <source>
        <dbReference type="EMBL" id="KMM38015.1"/>
    </source>
</evidence>
<reference evidence="10" key="1">
    <citation type="submission" date="2015-06" db="EMBL/GenBank/DDBJ databases">
        <authorList>
            <person name="Liu B."/>
            <person name="Wang J."/>
            <person name="Zhu Y."/>
            <person name="Liu G."/>
            <person name="Chen Q."/>
            <person name="Zheng C."/>
            <person name="Che J."/>
            <person name="Ge C."/>
            <person name="Shi H."/>
            <person name="Pan Z."/>
            <person name="Liu X."/>
        </authorList>
    </citation>
    <scope>NUCLEOTIDE SEQUENCE [LARGE SCALE GENOMIC DNA]</scope>
    <source>
        <strain evidence="10">DSM 16346</strain>
    </source>
</reference>
<dbReference type="OrthoDB" id="63984at2"/>